<evidence type="ECO:0000256" key="7">
    <source>
        <dbReference type="ARBA" id="ARBA00023288"/>
    </source>
</evidence>
<sequence>MTNTLFISSIFLVVLVTPGFCQTTTVCKEEDEDIRVDCNIPPKANQINSYEFSITVRNKETVINSNVTGITADQTFKNITRVESLDSLKGYRLRLSNYPITDNTTFICKASGKGANVFVEKGKMIPCSAISLFLQSCPWLWSLLLFLHVTQSWVPCAL</sequence>
<dbReference type="OrthoDB" id="8396829at2759"/>
<comment type="subcellular location">
    <subcellularLocation>
        <location evidence="1">Cell membrane</location>
    </subcellularLocation>
</comment>
<keyword evidence="6" id="KW-0325">Glycoprotein</keyword>
<dbReference type="GO" id="GO:0030425">
    <property type="term" value="C:dendrite"/>
    <property type="evidence" value="ECO:0007669"/>
    <property type="project" value="TreeGrafter"/>
</dbReference>
<organism evidence="10 11">
    <name type="scientific">Synaphobranchus kaupii</name>
    <name type="common">Kaup's arrowtooth eel</name>
    <dbReference type="NCBI Taxonomy" id="118154"/>
    <lineage>
        <taxon>Eukaryota</taxon>
        <taxon>Metazoa</taxon>
        <taxon>Chordata</taxon>
        <taxon>Craniata</taxon>
        <taxon>Vertebrata</taxon>
        <taxon>Euteleostomi</taxon>
        <taxon>Actinopterygii</taxon>
        <taxon>Neopterygii</taxon>
        <taxon>Teleostei</taxon>
        <taxon>Anguilliformes</taxon>
        <taxon>Synaphobranchidae</taxon>
        <taxon>Synaphobranchus</taxon>
    </lineage>
</organism>
<keyword evidence="7" id="KW-0449">Lipoprotein</keyword>
<evidence type="ECO:0000256" key="9">
    <source>
        <dbReference type="SAM" id="SignalP"/>
    </source>
</evidence>
<keyword evidence="11" id="KW-1185">Reference proteome</keyword>
<evidence type="ECO:0000256" key="8">
    <source>
        <dbReference type="ARBA" id="ARBA00023319"/>
    </source>
</evidence>
<keyword evidence="3 9" id="KW-0732">Signal</keyword>
<dbReference type="GO" id="GO:0005178">
    <property type="term" value="F:integrin binding"/>
    <property type="evidence" value="ECO:0007669"/>
    <property type="project" value="InterPro"/>
</dbReference>
<protein>
    <submittedName>
        <fullName evidence="10">Uncharacterized protein</fullName>
    </submittedName>
</protein>
<keyword evidence="8" id="KW-0393">Immunoglobulin domain</keyword>
<evidence type="ECO:0000256" key="2">
    <source>
        <dbReference type="ARBA" id="ARBA00022475"/>
    </source>
</evidence>
<dbReference type="GO" id="GO:0005096">
    <property type="term" value="F:GTPase activator activity"/>
    <property type="evidence" value="ECO:0007669"/>
    <property type="project" value="TreeGrafter"/>
</dbReference>
<dbReference type="InterPro" id="IPR033292">
    <property type="entry name" value="THY1"/>
</dbReference>
<comment type="caution">
    <text evidence="10">The sequence shown here is derived from an EMBL/GenBank/DDBJ whole genome shotgun (WGS) entry which is preliminary data.</text>
</comment>
<evidence type="ECO:0000256" key="1">
    <source>
        <dbReference type="ARBA" id="ARBA00004236"/>
    </source>
</evidence>
<dbReference type="Proteomes" id="UP001152622">
    <property type="component" value="Chromosome 14"/>
</dbReference>
<dbReference type="GO" id="GO:0045121">
    <property type="term" value="C:membrane raft"/>
    <property type="evidence" value="ECO:0007669"/>
    <property type="project" value="TreeGrafter"/>
</dbReference>
<feature type="chain" id="PRO_5040125168" evidence="9">
    <location>
        <begin position="22"/>
        <end position="158"/>
    </location>
</feature>
<dbReference type="EMBL" id="JAINUF010000014">
    <property type="protein sequence ID" value="KAJ8342453.1"/>
    <property type="molecule type" value="Genomic_DNA"/>
</dbReference>
<evidence type="ECO:0000256" key="3">
    <source>
        <dbReference type="ARBA" id="ARBA00022729"/>
    </source>
</evidence>
<dbReference type="AlphaFoldDB" id="A0A9Q1EPC8"/>
<accession>A0A9Q1EPC8</accession>
<dbReference type="GO" id="GO:0030334">
    <property type="term" value="P:regulation of cell migration"/>
    <property type="evidence" value="ECO:0007669"/>
    <property type="project" value="InterPro"/>
</dbReference>
<dbReference type="PANTHER" id="PTHR19226:SF2">
    <property type="entry name" value="THY-1 MEMBRANE GLYCOPROTEIN"/>
    <property type="match status" value="1"/>
</dbReference>
<evidence type="ECO:0000256" key="6">
    <source>
        <dbReference type="ARBA" id="ARBA00023180"/>
    </source>
</evidence>
<dbReference type="GO" id="GO:0007155">
    <property type="term" value="P:cell adhesion"/>
    <property type="evidence" value="ECO:0007669"/>
    <property type="project" value="InterPro"/>
</dbReference>
<keyword evidence="2" id="KW-1003">Cell membrane</keyword>
<reference evidence="10" key="1">
    <citation type="journal article" date="2023" name="Science">
        <title>Genome structures resolve the early diversification of teleost fishes.</title>
        <authorList>
            <person name="Parey E."/>
            <person name="Louis A."/>
            <person name="Montfort J."/>
            <person name="Bouchez O."/>
            <person name="Roques C."/>
            <person name="Iampietro C."/>
            <person name="Lluch J."/>
            <person name="Castinel A."/>
            <person name="Donnadieu C."/>
            <person name="Desvignes T."/>
            <person name="Floi Bucao C."/>
            <person name="Jouanno E."/>
            <person name="Wen M."/>
            <person name="Mejri S."/>
            <person name="Dirks R."/>
            <person name="Jansen H."/>
            <person name="Henkel C."/>
            <person name="Chen W.J."/>
            <person name="Zahm M."/>
            <person name="Cabau C."/>
            <person name="Klopp C."/>
            <person name="Thompson A.W."/>
            <person name="Robinson-Rechavi M."/>
            <person name="Braasch I."/>
            <person name="Lecointre G."/>
            <person name="Bobe J."/>
            <person name="Postlethwait J.H."/>
            <person name="Berthelot C."/>
            <person name="Roest Crollius H."/>
            <person name="Guiguen Y."/>
        </authorList>
    </citation>
    <scope>NUCLEOTIDE SEQUENCE</scope>
    <source>
        <strain evidence="10">WJC10195</strain>
    </source>
</reference>
<evidence type="ECO:0000256" key="5">
    <source>
        <dbReference type="ARBA" id="ARBA00023157"/>
    </source>
</evidence>
<evidence type="ECO:0000313" key="11">
    <source>
        <dbReference type="Proteomes" id="UP001152622"/>
    </source>
</evidence>
<keyword evidence="5" id="KW-1015">Disulfide bond</keyword>
<proteinExistence type="predicted"/>
<dbReference type="GO" id="GO:0005925">
    <property type="term" value="C:focal adhesion"/>
    <property type="evidence" value="ECO:0007669"/>
    <property type="project" value="TreeGrafter"/>
</dbReference>
<dbReference type="GO" id="GO:0007229">
    <property type="term" value="P:integrin-mediated signaling pathway"/>
    <property type="evidence" value="ECO:0007669"/>
    <property type="project" value="TreeGrafter"/>
</dbReference>
<dbReference type="GO" id="GO:0009897">
    <property type="term" value="C:external side of plasma membrane"/>
    <property type="evidence" value="ECO:0007669"/>
    <property type="project" value="TreeGrafter"/>
</dbReference>
<name>A0A9Q1EPC8_SYNKA</name>
<dbReference type="GO" id="GO:0051894">
    <property type="term" value="P:positive regulation of focal adhesion assembly"/>
    <property type="evidence" value="ECO:0007669"/>
    <property type="project" value="TreeGrafter"/>
</dbReference>
<evidence type="ECO:0000256" key="4">
    <source>
        <dbReference type="ARBA" id="ARBA00023136"/>
    </source>
</evidence>
<keyword evidence="4" id="KW-0472">Membrane</keyword>
<evidence type="ECO:0000313" key="10">
    <source>
        <dbReference type="EMBL" id="KAJ8342453.1"/>
    </source>
</evidence>
<gene>
    <name evidence="10" type="ORF">SKAU_G00323810</name>
</gene>
<dbReference type="GO" id="GO:0043209">
    <property type="term" value="C:myelin sheath"/>
    <property type="evidence" value="ECO:0007669"/>
    <property type="project" value="TreeGrafter"/>
</dbReference>
<feature type="signal peptide" evidence="9">
    <location>
        <begin position="1"/>
        <end position="21"/>
    </location>
</feature>
<dbReference type="PANTHER" id="PTHR19226">
    <property type="entry name" value="THY-1 MEMBRANE GLYCOPROTEIN"/>
    <property type="match status" value="1"/>
</dbReference>